<protein>
    <submittedName>
        <fullName evidence="1">Uncharacterized protein</fullName>
    </submittedName>
</protein>
<evidence type="ECO:0000313" key="1">
    <source>
        <dbReference type="EMBL" id="CAK9271033.1"/>
    </source>
</evidence>
<dbReference type="Gene3D" id="2.60.40.150">
    <property type="entry name" value="C2 domain"/>
    <property type="match status" value="1"/>
</dbReference>
<organism evidence="1 2">
    <name type="scientific">Sphagnum jensenii</name>
    <dbReference type="NCBI Taxonomy" id="128206"/>
    <lineage>
        <taxon>Eukaryota</taxon>
        <taxon>Viridiplantae</taxon>
        <taxon>Streptophyta</taxon>
        <taxon>Embryophyta</taxon>
        <taxon>Bryophyta</taxon>
        <taxon>Sphagnophytina</taxon>
        <taxon>Sphagnopsida</taxon>
        <taxon>Sphagnales</taxon>
        <taxon>Sphagnaceae</taxon>
        <taxon>Sphagnum</taxon>
    </lineage>
</organism>
<dbReference type="EMBL" id="OZ020098">
    <property type="protein sequence ID" value="CAK9271033.1"/>
    <property type="molecule type" value="Genomic_DNA"/>
</dbReference>
<accession>A0ABP0WZE2</accession>
<dbReference type="SMART" id="SM00239">
    <property type="entry name" value="C2"/>
    <property type="match status" value="1"/>
</dbReference>
<dbReference type="InterPro" id="IPR035892">
    <property type="entry name" value="C2_domain_sf"/>
</dbReference>
<proteinExistence type="predicted"/>
<dbReference type="PROSITE" id="PS50004">
    <property type="entry name" value="C2"/>
    <property type="match status" value="1"/>
</dbReference>
<name>A0ABP0WZE2_9BRYO</name>
<dbReference type="SUPFAM" id="SSF49562">
    <property type="entry name" value="C2 domain (Calcium/lipid-binding domain, CaLB)"/>
    <property type="match status" value="1"/>
</dbReference>
<sequence length="302" mass="32680">MAIGVLEIALLRADGIKGDEILGLGMANPYAIIKCGGQVQRSTTAQNQGSRATWNQTFTFNVEDGATELSVKLYNKNALYDSRIGDTRIQLKDAFNKVGLTTTTWYDVARPMSRNMHGQIELSLKFTPKQDPASDVFKPINMTYSLYPTEDDLKPTKAKQGVTPAAQNLSSSSSDASSSDQFAAGSSEDHSGINDRFLPTTSTQPQWGPGSGYPGPPVHANASVVGYGYPPPDNVNTPAMGYPVMTQPVINNAPLVPQTRRGRRRMQRAGRRAHQGPVHRVISTVVHAAMFVPHLLKPGNSS</sequence>
<dbReference type="InterPro" id="IPR000008">
    <property type="entry name" value="C2_dom"/>
</dbReference>
<dbReference type="Pfam" id="PF00168">
    <property type="entry name" value="C2"/>
    <property type="match status" value="1"/>
</dbReference>
<dbReference type="PANTHER" id="PTHR46502">
    <property type="entry name" value="C2 DOMAIN-CONTAINING"/>
    <property type="match status" value="1"/>
</dbReference>
<gene>
    <name evidence="1" type="ORF">CSSPJE1EN1_LOCUS16511</name>
</gene>
<dbReference type="PANTHER" id="PTHR46502:SF2">
    <property type="entry name" value="16 KDA PHLOEM PROTEIN 2"/>
    <property type="match status" value="1"/>
</dbReference>
<reference evidence="1" key="1">
    <citation type="submission" date="2024-02" db="EMBL/GenBank/DDBJ databases">
        <authorList>
            <consortium name="ELIXIR-Norway"/>
            <consortium name="Elixir Norway"/>
        </authorList>
    </citation>
    <scope>NUCLEOTIDE SEQUENCE</scope>
</reference>
<keyword evidence="2" id="KW-1185">Reference proteome</keyword>
<dbReference type="Proteomes" id="UP001497444">
    <property type="component" value="Chromosome 3"/>
</dbReference>
<evidence type="ECO:0000313" key="2">
    <source>
        <dbReference type="Proteomes" id="UP001497444"/>
    </source>
</evidence>